<evidence type="ECO:0000313" key="2">
    <source>
        <dbReference type="Proteomes" id="UP000053820"/>
    </source>
</evidence>
<organism evidence="1 2">
    <name type="scientific">Hydnomerulius pinastri MD-312</name>
    <dbReference type="NCBI Taxonomy" id="994086"/>
    <lineage>
        <taxon>Eukaryota</taxon>
        <taxon>Fungi</taxon>
        <taxon>Dikarya</taxon>
        <taxon>Basidiomycota</taxon>
        <taxon>Agaricomycotina</taxon>
        <taxon>Agaricomycetes</taxon>
        <taxon>Agaricomycetidae</taxon>
        <taxon>Boletales</taxon>
        <taxon>Boletales incertae sedis</taxon>
        <taxon>Leucogyrophana</taxon>
    </lineage>
</organism>
<gene>
    <name evidence="1" type="ORF">HYDPIDRAFT_30690</name>
</gene>
<sequence length="153" mass="17332">MSTLSCSTVYDDLGHNNVETSVESLQGQIGCLSEEITLLTVQSAILHERRRIIRERQSIQPLVMSFLVVQRSFLEMEDSPVEGGYLYDDTYQEGEKSRFSHSLPPSPAVNFLPTNYGDAQKEVEVYRLQTYLDQTTTIQVLAPPTSQEVYCSF</sequence>
<protein>
    <submittedName>
        <fullName evidence="1">Uncharacterized protein</fullName>
    </submittedName>
</protein>
<dbReference type="HOGENOM" id="CLU_1886442_0_0_1"/>
<accession>A0A0C9WD30</accession>
<dbReference type="OrthoDB" id="10488197at2759"/>
<evidence type="ECO:0000313" key="1">
    <source>
        <dbReference type="EMBL" id="KIJ62137.1"/>
    </source>
</evidence>
<reference evidence="1 2" key="1">
    <citation type="submission" date="2014-04" db="EMBL/GenBank/DDBJ databases">
        <title>Evolutionary Origins and Diversification of the Mycorrhizal Mutualists.</title>
        <authorList>
            <consortium name="DOE Joint Genome Institute"/>
            <consortium name="Mycorrhizal Genomics Consortium"/>
            <person name="Kohler A."/>
            <person name="Kuo A."/>
            <person name="Nagy L.G."/>
            <person name="Floudas D."/>
            <person name="Copeland A."/>
            <person name="Barry K.W."/>
            <person name="Cichocki N."/>
            <person name="Veneault-Fourrey C."/>
            <person name="LaButti K."/>
            <person name="Lindquist E.A."/>
            <person name="Lipzen A."/>
            <person name="Lundell T."/>
            <person name="Morin E."/>
            <person name="Murat C."/>
            <person name="Riley R."/>
            <person name="Ohm R."/>
            <person name="Sun H."/>
            <person name="Tunlid A."/>
            <person name="Henrissat B."/>
            <person name="Grigoriev I.V."/>
            <person name="Hibbett D.S."/>
            <person name="Martin F."/>
        </authorList>
    </citation>
    <scope>NUCLEOTIDE SEQUENCE [LARGE SCALE GENOMIC DNA]</scope>
    <source>
        <strain evidence="1 2">MD-312</strain>
    </source>
</reference>
<dbReference type="EMBL" id="KN839857">
    <property type="protein sequence ID" value="KIJ62137.1"/>
    <property type="molecule type" value="Genomic_DNA"/>
</dbReference>
<keyword evidence="2" id="KW-1185">Reference proteome</keyword>
<name>A0A0C9WD30_9AGAM</name>
<proteinExistence type="predicted"/>
<dbReference type="Proteomes" id="UP000053820">
    <property type="component" value="Unassembled WGS sequence"/>
</dbReference>
<dbReference type="AlphaFoldDB" id="A0A0C9WD30"/>